<evidence type="ECO:0000256" key="6">
    <source>
        <dbReference type="ARBA" id="ARBA00022840"/>
    </source>
</evidence>
<feature type="region of interest" description="Disordered" evidence="12">
    <location>
        <begin position="405"/>
        <end position="433"/>
    </location>
</feature>
<keyword evidence="4" id="KW-0479">Metal-binding</keyword>
<dbReference type="InterPro" id="IPR036890">
    <property type="entry name" value="HATPase_C_sf"/>
</dbReference>
<proteinExistence type="inferred from homology"/>
<dbReference type="InterPro" id="IPR014721">
    <property type="entry name" value="Ribsml_uS5_D2-typ_fold_subgr"/>
</dbReference>
<dbReference type="PhylomeDB" id="A0A0G4G371"/>
<dbReference type="SUPFAM" id="SSF55874">
    <property type="entry name" value="ATPase domain of HSP90 chaperone/DNA topoisomerase II/histidine kinase"/>
    <property type="match status" value="1"/>
</dbReference>
<name>A0A0G4G371_VITBC</name>
<dbReference type="STRING" id="1169540.A0A0G4G371"/>
<feature type="compositionally biased region" description="Acidic residues" evidence="12">
    <location>
        <begin position="341"/>
        <end position="351"/>
    </location>
</feature>
<dbReference type="InterPro" id="IPR020568">
    <property type="entry name" value="Ribosomal_Su5_D2-typ_SF"/>
</dbReference>
<dbReference type="OrthoDB" id="276498at2759"/>
<gene>
    <name evidence="14" type="ORF">Vbra_16867</name>
</gene>
<evidence type="ECO:0000256" key="10">
    <source>
        <dbReference type="ARBA" id="ARBA00023235"/>
    </source>
</evidence>
<dbReference type="PANTHER" id="PTHR45866:SF1">
    <property type="entry name" value="DNA GYRASE SUBUNIT B, MITOCHONDRIAL"/>
    <property type="match status" value="1"/>
</dbReference>
<dbReference type="Gene3D" id="3.30.565.10">
    <property type="entry name" value="Histidine kinase-like ATPase, C-terminal domain"/>
    <property type="match status" value="1"/>
</dbReference>
<dbReference type="InParanoid" id="A0A0G4G371"/>
<evidence type="ECO:0000256" key="7">
    <source>
        <dbReference type="ARBA" id="ARBA00022842"/>
    </source>
</evidence>
<keyword evidence="5 11" id="KW-0547">Nucleotide-binding</keyword>
<evidence type="ECO:0000256" key="12">
    <source>
        <dbReference type="SAM" id="MobiDB-lite"/>
    </source>
</evidence>
<dbReference type="InterPro" id="IPR013760">
    <property type="entry name" value="Topo_IIA-like_dom_sf"/>
</dbReference>
<dbReference type="Pfam" id="PF01751">
    <property type="entry name" value="Toprim"/>
    <property type="match status" value="1"/>
</dbReference>
<sequence length="910" mass="97290">MPSSCGRLSRSPSCRRFARSSTASIEPPPARARAKTADVLPPRPSSLADVGVGVGVGVDGGVLVNGAAAGLVDEYTADQITVLEGLEPVRKRPGMYIGSTGVTGYHHLVWEVVDNAVDEALAGHCNHIHINLHTDGSVSVSDNGRGIPCDIHRQTGRSALETVMTVLHAGGKFGNAPPDEQMLDETAAAGAKPGKGKGGKGKGKKGGSQQQRVTSGYKVSGGLHGVGVSVVNALSQWLDVQVNRGGHSYSMGFERGKVTTPLQAQASPSPSHATHTSGTTVRFLPDPSIFKEAHLVFDYDRLKGRCDELTYLNPGLTITLRDFRDPLYVASRLKRGQGEPADGDADEEPAAGDEGMATAGGEKGADGGVGVGVGDGEPRREDVFHHSGGLVEYLHKMCEGKTSLHPAAQTPASSGKNKTTDTPPDTPSPTSDVLFLSGSRDGVGVEVALGWYADQYRENLIGYVNGIKTKDGGTHIDGVKTSLTKVINNFIKKNPQLAKRGGSTGGVAETLGGDFIREGLTCIVSVKVPNPEFEGQTKNRLGNPEIRTLVDAMMVEYLTTVFEWQPKLLQNIVEKAASAKAAAEAARAARDLVRRKSTLLQTTVLPGKLADCSNQSPEESEIFIVEGDSAAGSAKQGRDRRTQAILPLRGKILNIAKVAMENKIYQNKELQALIAALGLGVMVNGQQQSPRQASGDGEGDDDVQFDKSTLRYHRIIIMTDADVDGAHIRLLLLTFFYRYQRSLIQDGFVYIACPPLYKVNHPPLPGMAAAAANRPPQPQKKKGGGGKKGPTESYAWTQEELIDVLEKIRRLQNRPAPVTTQGEGDDDVAAYLEGLSGVNVQRFKGLGEMMALELWDTTMNPDSRLLKKVTVDDALQADRLVGVLMGDNVVQRKDFISQNAQQLAIEDLDY</sequence>
<dbReference type="EC" id="5.6.2.2" evidence="11"/>
<dbReference type="InterPro" id="IPR002288">
    <property type="entry name" value="DNA_gyrase_B_C"/>
</dbReference>
<evidence type="ECO:0000313" key="14">
    <source>
        <dbReference type="EMBL" id="CEM22694.1"/>
    </source>
</evidence>
<dbReference type="CDD" id="cd00822">
    <property type="entry name" value="TopoII_Trans_DNA_gyrase"/>
    <property type="match status" value="1"/>
</dbReference>
<keyword evidence="7" id="KW-0460">Magnesium</keyword>
<protein>
    <recommendedName>
        <fullName evidence="11">DNA topoisomerase 2</fullName>
        <ecNumber evidence="11">5.6.2.2</ecNumber>
    </recommendedName>
</protein>
<keyword evidence="15" id="KW-1185">Reference proteome</keyword>
<feature type="compositionally biased region" description="Basic residues" evidence="12">
    <location>
        <begin position="194"/>
        <end position="205"/>
    </location>
</feature>
<dbReference type="SMART" id="SM00433">
    <property type="entry name" value="TOP2c"/>
    <property type="match status" value="1"/>
</dbReference>
<dbReference type="Pfam" id="PF00204">
    <property type="entry name" value="DNA_gyraseB"/>
    <property type="match status" value="1"/>
</dbReference>
<evidence type="ECO:0000256" key="1">
    <source>
        <dbReference type="ARBA" id="ARBA00000185"/>
    </source>
</evidence>
<feature type="compositionally biased region" description="Gly residues" evidence="12">
    <location>
        <begin position="366"/>
        <end position="375"/>
    </location>
</feature>
<evidence type="ECO:0000313" key="15">
    <source>
        <dbReference type="Proteomes" id="UP000041254"/>
    </source>
</evidence>
<evidence type="ECO:0000256" key="2">
    <source>
        <dbReference type="ARBA" id="ARBA00001946"/>
    </source>
</evidence>
<comment type="similarity">
    <text evidence="11">Belongs to the type II topoisomerase family.</text>
</comment>
<keyword evidence="10 11" id="KW-0413">Isomerase</keyword>
<evidence type="ECO:0000256" key="11">
    <source>
        <dbReference type="RuleBase" id="RU362094"/>
    </source>
</evidence>
<dbReference type="FunCoup" id="A0A0G4G371">
    <property type="interactions" value="26"/>
</dbReference>
<comment type="cofactor">
    <cofactor evidence="2">
        <name>Mg(2+)</name>
        <dbReference type="ChEBI" id="CHEBI:18420"/>
    </cofactor>
</comment>
<evidence type="ECO:0000259" key="13">
    <source>
        <dbReference type="PROSITE" id="PS50880"/>
    </source>
</evidence>
<feature type="compositionally biased region" description="Low complexity" evidence="12">
    <location>
        <begin position="420"/>
        <end position="432"/>
    </location>
</feature>
<evidence type="ECO:0000256" key="4">
    <source>
        <dbReference type="ARBA" id="ARBA00022723"/>
    </source>
</evidence>
<reference evidence="14 15" key="1">
    <citation type="submission" date="2014-11" db="EMBL/GenBank/DDBJ databases">
        <authorList>
            <person name="Zhu J."/>
            <person name="Qi W."/>
            <person name="Song R."/>
        </authorList>
    </citation>
    <scope>NUCLEOTIDE SEQUENCE [LARGE SCALE GENOMIC DNA]</scope>
</reference>
<dbReference type="InterPro" id="IPR013506">
    <property type="entry name" value="Topo_IIA_bsu_dom2"/>
</dbReference>
<keyword evidence="9 11" id="KW-0238">DNA-binding</keyword>
<keyword evidence="6 11" id="KW-0067">ATP-binding</keyword>
<dbReference type="Gene3D" id="3.30.230.10">
    <property type="match status" value="1"/>
</dbReference>
<dbReference type="SUPFAM" id="SSF56719">
    <property type="entry name" value="Type II DNA topoisomerase"/>
    <property type="match status" value="1"/>
</dbReference>
<dbReference type="Gene3D" id="3.40.50.670">
    <property type="match status" value="1"/>
</dbReference>
<dbReference type="InterPro" id="IPR000565">
    <property type="entry name" value="Topo_IIA_B"/>
</dbReference>
<dbReference type="OMA" id="QLWSTTM"/>
<evidence type="ECO:0000256" key="5">
    <source>
        <dbReference type="ARBA" id="ARBA00022741"/>
    </source>
</evidence>
<organism evidence="14 15">
    <name type="scientific">Vitrella brassicaformis (strain CCMP3155)</name>
    <dbReference type="NCBI Taxonomy" id="1169540"/>
    <lineage>
        <taxon>Eukaryota</taxon>
        <taxon>Sar</taxon>
        <taxon>Alveolata</taxon>
        <taxon>Colpodellida</taxon>
        <taxon>Vitrellaceae</taxon>
        <taxon>Vitrella</taxon>
    </lineage>
</organism>
<dbReference type="GO" id="GO:0005524">
    <property type="term" value="F:ATP binding"/>
    <property type="evidence" value="ECO:0007669"/>
    <property type="project" value="UniProtKB-UniRule"/>
</dbReference>
<evidence type="ECO:0000256" key="9">
    <source>
        <dbReference type="ARBA" id="ARBA00023125"/>
    </source>
</evidence>
<keyword evidence="8 11" id="KW-0799">Topoisomerase</keyword>
<dbReference type="GO" id="GO:0046872">
    <property type="term" value="F:metal ion binding"/>
    <property type="evidence" value="ECO:0007669"/>
    <property type="project" value="UniProtKB-KW"/>
</dbReference>
<dbReference type="PRINTS" id="PR01159">
    <property type="entry name" value="DNAGYRASEB"/>
</dbReference>
<evidence type="ECO:0000256" key="8">
    <source>
        <dbReference type="ARBA" id="ARBA00023029"/>
    </source>
</evidence>
<dbReference type="GO" id="GO:0006265">
    <property type="term" value="P:DNA topological change"/>
    <property type="evidence" value="ECO:0007669"/>
    <property type="project" value="UniProtKB-UniRule"/>
</dbReference>
<dbReference type="SMART" id="SM00387">
    <property type="entry name" value="HATPase_c"/>
    <property type="match status" value="1"/>
</dbReference>
<dbReference type="PANTHER" id="PTHR45866">
    <property type="entry name" value="DNA GYRASE/TOPOISOMERASE SUBUNIT B"/>
    <property type="match status" value="1"/>
</dbReference>
<comment type="subunit">
    <text evidence="11">Homodimer.</text>
</comment>
<dbReference type="VEuPathDB" id="CryptoDB:Vbra_16867"/>
<dbReference type="GO" id="GO:0003677">
    <property type="term" value="F:DNA binding"/>
    <property type="evidence" value="ECO:0007669"/>
    <property type="project" value="UniProtKB-UniRule"/>
</dbReference>
<accession>A0A0G4G371</accession>
<dbReference type="CDD" id="cd16928">
    <property type="entry name" value="HATPase_GyrB-like"/>
    <property type="match status" value="1"/>
</dbReference>
<dbReference type="EMBL" id="CDMY01000555">
    <property type="protein sequence ID" value="CEM22694.1"/>
    <property type="molecule type" value="Genomic_DNA"/>
</dbReference>
<dbReference type="AlphaFoldDB" id="A0A0G4G371"/>
<dbReference type="InterPro" id="IPR003594">
    <property type="entry name" value="HATPase_dom"/>
</dbReference>
<comment type="function">
    <text evidence="11">Control of topological states of DNA by transient breakage and subsequent rejoining of DNA strands. Topoisomerase II makes double-strand breaks.</text>
</comment>
<dbReference type="InterPro" id="IPR013759">
    <property type="entry name" value="Topo_IIA_B_C"/>
</dbReference>
<feature type="region of interest" description="Disordered" evidence="12">
    <location>
        <begin position="334"/>
        <end position="379"/>
    </location>
</feature>
<comment type="catalytic activity">
    <reaction evidence="1 11">
        <text>ATP-dependent breakage, passage and rejoining of double-stranded DNA.</text>
        <dbReference type="EC" id="5.6.2.2"/>
    </reaction>
</comment>
<dbReference type="InterPro" id="IPR018522">
    <property type="entry name" value="TopoIIA_CS"/>
</dbReference>
<dbReference type="GO" id="GO:0003918">
    <property type="term" value="F:DNA topoisomerase type II (double strand cut, ATP-hydrolyzing) activity"/>
    <property type="evidence" value="ECO:0007669"/>
    <property type="project" value="UniProtKB-UniRule"/>
</dbReference>
<dbReference type="InterPro" id="IPR006171">
    <property type="entry name" value="TOPRIM_dom"/>
</dbReference>
<dbReference type="PRINTS" id="PR00418">
    <property type="entry name" value="TPI2FAMILY"/>
</dbReference>
<comment type="similarity">
    <text evidence="3">Belongs to the type II topoisomerase GyrB family.</text>
</comment>
<feature type="region of interest" description="Disordered" evidence="12">
    <location>
        <begin position="768"/>
        <end position="792"/>
    </location>
</feature>
<dbReference type="Pfam" id="PF02518">
    <property type="entry name" value="HATPase_c"/>
    <property type="match status" value="1"/>
</dbReference>
<feature type="region of interest" description="Disordered" evidence="12">
    <location>
        <begin position="1"/>
        <end position="42"/>
    </location>
</feature>
<evidence type="ECO:0000256" key="3">
    <source>
        <dbReference type="ARBA" id="ARBA00010708"/>
    </source>
</evidence>
<dbReference type="PROSITE" id="PS50880">
    <property type="entry name" value="TOPRIM"/>
    <property type="match status" value="1"/>
</dbReference>
<dbReference type="SUPFAM" id="SSF54211">
    <property type="entry name" value="Ribosomal protein S5 domain 2-like"/>
    <property type="match status" value="1"/>
</dbReference>
<dbReference type="PROSITE" id="PS00177">
    <property type="entry name" value="TOPOISOMERASE_II"/>
    <property type="match status" value="1"/>
</dbReference>
<dbReference type="Pfam" id="PF00986">
    <property type="entry name" value="DNA_gyraseB_C"/>
    <property type="match status" value="1"/>
</dbReference>
<feature type="domain" description="Toprim" evidence="13">
    <location>
        <begin position="620"/>
        <end position="755"/>
    </location>
</feature>
<dbReference type="Proteomes" id="UP000041254">
    <property type="component" value="Unassembled WGS sequence"/>
</dbReference>
<feature type="region of interest" description="Disordered" evidence="12">
    <location>
        <begin position="189"/>
        <end position="212"/>
    </location>
</feature>
<dbReference type="InterPro" id="IPR001241">
    <property type="entry name" value="Topo_IIA"/>
</dbReference>